<evidence type="ECO:0000313" key="1">
    <source>
        <dbReference type="EMBL" id="EFO23740.1"/>
    </source>
</evidence>
<organism evidence="1">
    <name type="scientific">Loa loa</name>
    <name type="common">Eye worm</name>
    <name type="synonym">Filaria loa</name>
    <dbReference type="NCBI Taxonomy" id="7209"/>
    <lineage>
        <taxon>Eukaryota</taxon>
        <taxon>Metazoa</taxon>
        <taxon>Ecdysozoa</taxon>
        <taxon>Nematoda</taxon>
        <taxon>Chromadorea</taxon>
        <taxon>Rhabditida</taxon>
        <taxon>Spirurina</taxon>
        <taxon>Spiruromorpha</taxon>
        <taxon>Filarioidea</taxon>
        <taxon>Onchocercidae</taxon>
        <taxon>Loa</taxon>
    </lineage>
</organism>
<dbReference type="RefSeq" id="XP_003140327.1">
    <property type="nucleotide sequence ID" value="XM_003140279.1"/>
</dbReference>
<dbReference type="AlphaFoldDB" id="A0A1S0U1R2"/>
<dbReference type="OrthoDB" id="5845215at2759"/>
<sequence>MDTTTIITTTAAITTTTTATTMITTTTTIATTTTTTTTTTIATTTTTTTAIRSTEIQNEVKDLNDFAIQLRKKSRSWSHHETREIFRKCQKSTNKRIYSPIHALQNNQNMLFMNQIVTKCEYTVYVKDFSAGIFHECMTIRSV</sequence>
<dbReference type="InParanoid" id="A0A1S0U1R2"/>
<protein>
    <submittedName>
        <fullName evidence="1">Uncharacterized protein</fullName>
    </submittedName>
</protein>
<dbReference type="KEGG" id="loa:LOAG_04742"/>
<accession>A0A1S0U1R2</accession>
<dbReference type="EMBL" id="JH712233">
    <property type="protein sequence ID" value="EFO23740.1"/>
    <property type="molecule type" value="Genomic_DNA"/>
</dbReference>
<gene>
    <name evidence="1" type="ORF">LOAG_04742</name>
</gene>
<proteinExistence type="predicted"/>
<dbReference type="CTD" id="9942149"/>
<dbReference type="GeneID" id="9942149"/>
<name>A0A1S0U1R2_LOALO</name>
<reference evidence="1" key="1">
    <citation type="submission" date="2012-04" db="EMBL/GenBank/DDBJ databases">
        <title>The Genome Sequence of Loa loa.</title>
        <authorList>
            <consortium name="The Broad Institute Genome Sequencing Platform"/>
            <consortium name="Broad Institute Genome Sequencing Center for Infectious Disease"/>
            <person name="Nutman T.B."/>
            <person name="Fink D.L."/>
            <person name="Russ C."/>
            <person name="Young S."/>
            <person name="Zeng Q."/>
            <person name="Gargeya S."/>
            <person name="Alvarado L."/>
            <person name="Berlin A."/>
            <person name="Chapman S.B."/>
            <person name="Chen Z."/>
            <person name="Freedman E."/>
            <person name="Gellesch M."/>
            <person name="Goldberg J."/>
            <person name="Griggs A."/>
            <person name="Gujja S."/>
            <person name="Heilman E.R."/>
            <person name="Heiman D."/>
            <person name="Howarth C."/>
            <person name="Mehta T."/>
            <person name="Neiman D."/>
            <person name="Pearson M."/>
            <person name="Roberts A."/>
            <person name="Saif S."/>
            <person name="Shea T."/>
            <person name="Shenoy N."/>
            <person name="Sisk P."/>
            <person name="Stolte C."/>
            <person name="Sykes S."/>
            <person name="White J."/>
            <person name="Yandava C."/>
            <person name="Haas B."/>
            <person name="Henn M.R."/>
            <person name="Nusbaum C."/>
            <person name="Birren B."/>
        </authorList>
    </citation>
    <scope>NUCLEOTIDE SEQUENCE [LARGE SCALE GENOMIC DNA]</scope>
</reference>